<reference evidence="1 2" key="1">
    <citation type="journal article" date="2023" name="Int. J. Mol. Sci.">
        <title>De Novo Assembly and Annotation of 11 Diverse Shrub Willow (Salix) Genomes Reveals Novel Gene Organization in Sex-Linked Regions.</title>
        <authorList>
            <person name="Hyden B."/>
            <person name="Feng K."/>
            <person name="Yates T.B."/>
            <person name="Jawdy S."/>
            <person name="Cereghino C."/>
            <person name="Smart L.B."/>
            <person name="Muchero W."/>
        </authorList>
    </citation>
    <scope>NUCLEOTIDE SEQUENCE [LARGE SCALE GENOMIC DNA]</scope>
    <source>
        <tissue evidence="1">Shoot tip</tissue>
    </source>
</reference>
<dbReference type="Proteomes" id="UP001162972">
    <property type="component" value="Chromosome 18"/>
</dbReference>
<proteinExistence type="predicted"/>
<accession>A0AAD6L4C6</accession>
<comment type="caution">
    <text evidence="1">The sequence shown here is derived from an EMBL/GenBank/DDBJ whole genome shotgun (WGS) entry which is preliminary data.</text>
</comment>
<protein>
    <submittedName>
        <fullName evidence="1">Uncharacterized protein</fullName>
    </submittedName>
</protein>
<name>A0AAD6L4C6_9ROSI</name>
<dbReference type="AlphaFoldDB" id="A0AAD6L4C6"/>
<dbReference type="EMBL" id="JAPFFJ010000001">
    <property type="protein sequence ID" value="KAJ6435062.1"/>
    <property type="molecule type" value="Genomic_DNA"/>
</dbReference>
<gene>
    <name evidence="1" type="ORF">OIU84_000322</name>
</gene>
<evidence type="ECO:0000313" key="1">
    <source>
        <dbReference type="EMBL" id="KAJ6435062.1"/>
    </source>
</evidence>
<evidence type="ECO:0000313" key="2">
    <source>
        <dbReference type="Proteomes" id="UP001162972"/>
    </source>
</evidence>
<organism evidence="1 2">
    <name type="scientific">Salix udensis</name>
    <dbReference type="NCBI Taxonomy" id="889485"/>
    <lineage>
        <taxon>Eukaryota</taxon>
        <taxon>Viridiplantae</taxon>
        <taxon>Streptophyta</taxon>
        <taxon>Embryophyta</taxon>
        <taxon>Tracheophyta</taxon>
        <taxon>Spermatophyta</taxon>
        <taxon>Magnoliopsida</taxon>
        <taxon>eudicotyledons</taxon>
        <taxon>Gunneridae</taxon>
        <taxon>Pentapetalae</taxon>
        <taxon>rosids</taxon>
        <taxon>fabids</taxon>
        <taxon>Malpighiales</taxon>
        <taxon>Salicaceae</taxon>
        <taxon>Saliceae</taxon>
        <taxon>Salix</taxon>
    </lineage>
</organism>
<keyword evidence="2" id="KW-1185">Reference proteome</keyword>
<sequence length="60" mass="7083">MPRVVLPPDLGTHCYYYIVSVRFNWIKNLPVSRSWKLILIIQFDSIRSKISQSPIRRPAI</sequence>